<dbReference type="PANTHER" id="PTHR11142:SF0">
    <property type="entry name" value="TRNA PSEUDOURIDINE SYNTHASE-LIKE 1"/>
    <property type="match status" value="1"/>
</dbReference>
<dbReference type="InterPro" id="IPR020094">
    <property type="entry name" value="TruA/RsuA/RluB/E/F_N"/>
</dbReference>
<feature type="binding site" evidence="4 6">
    <location>
        <position position="114"/>
    </location>
    <ligand>
        <name>substrate</name>
    </ligand>
</feature>
<dbReference type="eggNOG" id="COG0101">
    <property type="taxonomic scope" value="Bacteria"/>
</dbReference>
<protein>
    <recommendedName>
        <fullName evidence="4">tRNA pseudouridine synthase A</fullName>
        <ecNumber evidence="4">5.4.99.12</ecNumber>
    </recommendedName>
    <alternativeName>
        <fullName evidence="4">tRNA pseudouridine(38-40) synthase</fullName>
    </alternativeName>
    <alternativeName>
        <fullName evidence="4">tRNA pseudouridylate synthase I</fullName>
    </alternativeName>
    <alternativeName>
        <fullName evidence="4">tRNA-uridine isomerase I</fullName>
    </alternativeName>
</protein>
<name>A0A081BK59_9LACO</name>
<dbReference type="InterPro" id="IPR020103">
    <property type="entry name" value="PsdUridine_synth_cat_dom_sf"/>
</dbReference>
<dbReference type="NCBIfam" id="TIGR00071">
    <property type="entry name" value="hisT_truA"/>
    <property type="match status" value="1"/>
</dbReference>
<evidence type="ECO:0000256" key="3">
    <source>
        <dbReference type="ARBA" id="ARBA00023235"/>
    </source>
</evidence>
<feature type="domain" description="Pseudouridine synthase I TruA alpha/beta" evidence="8">
    <location>
        <begin position="10"/>
        <end position="108"/>
    </location>
</feature>
<comment type="similarity">
    <text evidence="1 4 7">Belongs to the tRNA pseudouridine synthase TruA family.</text>
</comment>
<keyword evidence="2 4" id="KW-0819">tRNA processing</keyword>
<evidence type="ECO:0000313" key="9">
    <source>
        <dbReference type="EMBL" id="GAK48427.1"/>
    </source>
</evidence>
<feature type="domain" description="Pseudouridine synthase I TruA alpha/beta" evidence="8">
    <location>
        <begin position="147"/>
        <end position="251"/>
    </location>
</feature>
<evidence type="ECO:0000256" key="2">
    <source>
        <dbReference type="ARBA" id="ARBA00022694"/>
    </source>
</evidence>
<proteinExistence type="inferred from homology"/>
<accession>A0A081BK59</accession>
<evidence type="ECO:0000256" key="4">
    <source>
        <dbReference type="HAMAP-Rule" id="MF_00171"/>
    </source>
</evidence>
<dbReference type="GO" id="GO:0031119">
    <property type="term" value="P:tRNA pseudouridine synthesis"/>
    <property type="evidence" value="ECO:0007669"/>
    <property type="project" value="UniProtKB-UniRule"/>
</dbReference>
<dbReference type="InterPro" id="IPR020095">
    <property type="entry name" value="PsdUridine_synth_TruA_C"/>
</dbReference>
<evidence type="ECO:0000313" key="10">
    <source>
        <dbReference type="Proteomes" id="UP000028700"/>
    </source>
</evidence>
<reference evidence="9" key="1">
    <citation type="journal article" date="2014" name="Genome Announc.">
        <title>Draft Genome Sequence of Lactobacillus oryzae Strain SG293T.</title>
        <authorList>
            <person name="Tanizawa Y."/>
            <person name="Fujisawa T."/>
            <person name="Mochizuki T."/>
            <person name="Kaminuma E."/>
            <person name="Nakamura Y."/>
            <person name="Tohno M."/>
        </authorList>
    </citation>
    <scope>NUCLEOTIDE SEQUENCE [LARGE SCALE GENOMIC DNA]</scope>
    <source>
        <strain evidence="9">SG293</strain>
    </source>
</reference>
<dbReference type="STRING" id="1291743.LOSG293_290180"/>
<dbReference type="AlphaFoldDB" id="A0A081BK59"/>
<dbReference type="EMBL" id="BBJM01000029">
    <property type="protein sequence ID" value="GAK48427.1"/>
    <property type="molecule type" value="Genomic_DNA"/>
</dbReference>
<keyword evidence="10" id="KW-1185">Reference proteome</keyword>
<dbReference type="RefSeq" id="WP_034529000.1">
    <property type="nucleotide sequence ID" value="NZ_BBJM01000029.1"/>
</dbReference>
<dbReference type="PIRSF" id="PIRSF001430">
    <property type="entry name" value="tRNA_psdUrid_synth"/>
    <property type="match status" value="1"/>
</dbReference>
<organism evidence="9 10">
    <name type="scientific">Secundilactobacillus oryzae JCM 18671</name>
    <dbReference type="NCBI Taxonomy" id="1291743"/>
    <lineage>
        <taxon>Bacteria</taxon>
        <taxon>Bacillati</taxon>
        <taxon>Bacillota</taxon>
        <taxon>Bacilli</taxon>
        <taxon>Lactobacillales</taxon>
        <taxon>Lactobacillaceae</taxon>
        <taxon>Secundilactobacillus</taxon>
    </lineage>
</organism>
<dbReference type="FunFam" id="3.30.70.580:FF:000001">
    <property type="entry name" value="tRNA pseudouridine synthase A"/>
    <property type="match status" value="1"/>
</dbReference>
<evidence type="ECO:0000259" key="8">
    <source>
        <dbReference type="Pfam" id="PF01416"/>
    </source>
</evidence>
<dbReference type="Gene3D" id="3.30.70.580">
    <property type="entry name" value="Pseudouridine synthase I, catalytic domain, N-terminal subdomain"/>
    <property type="match status" value="1"/>
</dbReference>
<comment type="function">
    <text evidence="4">Formation of pseudouridine at positions 38, 39 and 40 in the anticodon stem and loop of transfer RNAs.</text>
</comment>
<comment type="caution">
    <text evidence="9">The sequence shown here is derived from an EMBL/GenBank/DDBJ whole genome shotgun (WGS) entry which is preliminary data.</text>
</comment>
<feature type="active site" description="Nucleophile" evidence="4 5">
    <location>
        <position position="56"/>
    </location>
</feature>
<dbReference type="GO" id="GO:0003723">
    <property type="term" value="F:RNA binding"/>
    <property type="evidence" value="ECO:0007669"/>
    <property type="project" value="InterPro"/>
</dbReference>
<dbReference type="CDD" id="cd02570">
    <property type="entry name" value="PseudoU_synth_EcTruA"/>
    <property type="match status" value="1"/>
</dbReference>
<dbReference type="Proteomes" id="UP000028700">
    <property type="component" value="Unassembled WGS sequence"/>
</dbReference>
<comment type="caution">
    <text evidence="4">Lacks conserved residue(s) required for the propagation of feature annotation.</text>
</comment>
<dbReference type="SUPFAM" id="SSF55120">
    <property type="entry name" value="Pseudouridine synthase"/>
    <property type="match status" value="1"/>
</dbReference>
<comment type="subunit">
    <text evidence="4">Homodimer.</text>
</comment>
<dbReference type="Pfam" id="PF01416">
    <property type="entry name" value="PseudoU_synth_1"/>
    <property type="match status" value="2"/>
</dbReference>
<keyword evidence="3 4" id="KW-0413">Isomerase</keyword>
<evidence type="ECO:0000256" key="6">
    <source>
        <dbReference type="PIRSR" id="PIRSR001430-2"/>
    </source>
</evidence>
<dbReference type="HAMAP" id="MF_00171">
    <property type="entry name" value="TruA"/>
    <property type="match status" value="1"/>
</dbReference>
<evidence type="ECO:0000256" key="1">
    <source>
        <dbReference type="ARBA" id="ARBA00009375"/>
    </source>
</evidence>
<dbReference type="InterPro" id="IPR020097">
    <property type="entry name" value="PsdUridine_synth_TruA_a/b_dom"/>
</dbReference>
<gene>
    <name evidence="4" type="primary">truA</name>
    <name evidence="9" type="ORF">LOSG293_290180</name>
</gene>
<dbReference type="InterPro" id="IPR001406">
    <property type="entry name" value="PsdUridine_synth_TruA"/>
</dbReference>
<dbReference type="OrthoDB" id="9811823at2"/>
<comment type="catalytic activity">
    <reaction evidence="4 7">
        <text>uridine(38/39/40) in tRNA = pseudouridine(38/39/40) in tRNA</text>
        <dbReference type="Rhea" id="RHEA:22376"/>
        <dbReference type="Rhea" id="RHEA-COMP:10085"/>
        <dbReference type="Rhea" id="RHEA-COMP:10087"/>
        <dbReference type="ChEBI" id="CHEBI:65314"/>
        <dbReference type="ChEBI" id="CHEBI:65315"/>
        <dbReference type="EC" id="5.4.99.12"/>
    </reaction>
</comment>
<dbReference type="EC" id="5.4.99.12" evidence="4"/>
<dbReference type="Gene3D" id="3.30.70.660">
    <property type="entry name" value="Pseudouridine synthase I, catalytic domain, C-terminal subdomain"/>
    <property type="match status" value="1"/>
</dbReference>
<dbReference type="PANTHER" id="PTHR11142">
    <property type="entry name" value="PSEUDOURIDYLATE SYNTHASE"/>
    <property type="match status" value="1"/>
</dbReference>
<evidence type="ECO:0000256" key="7">
    <source>
        <dbReference type="RuleBase" id="RU003792"/>
    </source>
</evidence>
<sequence length="266" mass="30311">MSARYKLILTYDGTNFAGFQRQPDTRTVEGELTKAVNLMAKKPTPAIIVYGSGRTDAGVHALGQVVHFDFPFDIPADSMRKGLNSILPVDMEVLVAEIAKPEFHARYDVSGKRYVYRIDLGEFRNPFKRNYAGHWKFPVDEAKIRLAMKDLIGEHDFSSFVASGSSVRSNVRTIYEAKVERHEADNELVFEFYGNGFLYNQVRIMVGVLIEIGSGTRPVDDIQRLYKLGDRRYARRTVSASGLYLKHVYYEGDDPEHPTKLPKHQR</sequence>
<dbReference type="GO" id="GO:0160147">
    <property type="term" value="F:tRNA pseudouridine(38-40) synthase activity"/>
    <property type="evidence" value="ECO:0007669"/>
    <property type="project" value="UniProtKB-EC"/>
</dbReference>
<evidence type="ECO:0000256" key="5">
    <source>
        <dbReference type="PIRSR" id="PIRSR001430-1"/>
    </source>
</evidence>